<keyword evidence="6" id="KW-0479">Metal-binding</keyword>
<keyword evidence="7" id="KW-0378">Hydrolase</keyword>
<protein>
    <recommendedName>
        <fullName evidence="7">alpha-1,2-Mannosidase</fullName>
        <ecNumber evidence="7">3.2.1.-</ecNumber>
    </recommendedName>
</protein>
<evidence type="ECO:0000256" key="6">
    <source>
        <dbReference type="PIRSR" id="PIRSR601382-2"/>
    </source>
</evidence>
<keyword evidence="7" id="KW-0326">Glycosidase</keyword>
<keyword evidence="3" id="KW-0256">Endoplasmic reticulum</keyword>
<evidence type="ECO:0000313" key="9">
    <source>
        <dbReference type="Proteomes" id="UP000001449"/>
    </source>
</evidence>
<dbReference type="HOGENOM" id="CLU_003818_5_6_1"/>
<evidence type="ECO:0000256" key="5">
    <source>
        <dbReference type="PIRSR" id="PIRSR601382-1"/>
    </source>
</evidence>
<dbReference type="GO" id="GO:0005783">
    <property type="term" value="C:endoplasmic reticulum"/>
    <property type="evidence" value="ECO:0000318"/>
    <property type="project" value="GO_Central"/>
</dbReference>
<dbReference type="InterPro" id="IPR012341">
    <property type="entry name" value="6hp_glycosidase-like_sf"/>
</dbReference>
<dbReference type="RefSeq" id="XP_002286916.1">
    <property type="nucleotide sequence ID" value="XM_002286880.1"/>
</dbReference>
<evidence type="ECO:0000256" key="2">
    <source>
        <dbReference type="ARBA" id="ARBA00007658"/>
    </source>
</evidence>
<dbReference type="InParanoid" id="B8BRK5"/>
<evidence type="ECO:0000256" key="7">
    <source>
        <dbReference type="RuleBase" id="RU361193"/>
    </source>
</evidence>
<dbReference type="GO" id="GO:0044322">
    <property type="term" value="C:endoplasmic reticulum quality control compartment"/>
    <property type="evidence" value="ECO:0007669"/>
    <property type="project" value="GOC"/>
</dbReference>
<dbReference type="KEGG" id="tps:THAPSDRAFT_30950"/>
<comment type="similarity">
    <text evidence="2 7">Belongs to the glycosyl hydrolase 47 family.</text>
</comment>
<sequence length="450" mass="50570">MPTSQIEANKALLQSMFTHAFDSYMFNAFPASELHPVTCHAGTFHLVRIPALTLIDSLDTLLILGNHTEFARSGEHKRGERGGLFGVNQNVSLFETTIRVLGGLLSAHQMANSTLTDDALNYWKYDGVLLTLAHDLGKRLLHAFDTETGIPYGTVNLLRGVPKGETTVASLAGAGTLTLEFELLSRLTGDDSFGKAAKMATRELWMRRSSELNLMGKHIDSKSGKWTESLSGIGSNSDSFYEYLVKHYVLFPDDEDFWTMFVAVYSGIWSNSRLGDWYVDVDMNHGLNGNVRQIFESLMAFYPGLQILLGEVSPAAKTLNSFFLVREFLGLLPERFNFVHWKTEGSGDVHPLRPELLESCISSHHTTSWLWAADFALHAVNKLSWTPCGYATVKKVLNIKHHNEMPSYFLSETIKYLYLTFDAEDNILTQDTERDWVFTTEAHPIHYVPS</sequence>
<feature type="active site" evidence="5">
    <location>
        <position position="238"/>
    </location>
</feature>
<feature type="active site" description="Proton donor" evidence="5">
    <location>
        <position position="334"/>
    </location>
</feature>
<gene>
    <name evidence="8" type="ORF">THAPSDRAFT_30950</name>
</gene>
<organism evidence="8 9">
    <name type="scientific">Thalassiosira pseudonana</name>
    <name type="common">Marine diatom</name>
    <name type="synonym">Cyclotella nana</name>
    <dbReference type="NCBI Taxonomy" id="35128"/>
    <lineage>
        <taxon>Eukaryota</taxon>
        <taxon>Sar</taxon>
        <taxon>Stramenopiles</taxon>
        <taxon>Ochrophyta</taxon>
        <taxon>Bacillariophyta</taxon>
        <taxon>Coscinodiscophyceae</taxon>
        <taxon>Thalassiosirophycidae</taxon>
        <taxon>Thalassiosirales</taxon>
        <taxon>Thalassiosiraceae</taxon>
        <taxon>Thalassiosira</taxon>
    </lineage>
</organism>
<dbReference type="OMA" id="EEFWRMF"/>
<dbReference type="InterPro" id="IPR001382">
    <property type="entry name" value="Glyco_hydro_47"/>
</dbReference>
<dbReference type="EMBL" id="CM000638">
    <property type="protein sequence ID" value="EED96557.1"/>
    <property type="molecule type" value="Genomic_DNA"/>
</dbReference>
<keyword evidence="6" id="KW-0106">Calcium</keyword>
<dbReference type="Gene3D" id="1.50.10.10">
    <property type="match status" value="1"/>
</dbReference>
<dbReference type="PANTHER" id="PTHR45679">
    <property type="entry name" value="ER DEGRADATION-ENHANCING ALPHA-MANNOSIDASE-LIKE PROTEIN 2"/>
    <property type="match status" value="1"/>
</dbReference>
<dbReference type="GO" id="GO:0016020">
    <property type="term" value="C:membrane"/>
    <property type="evidence" value="ECO:0007669"/>
    <property type="project" value="InterPro"/>
</dbReference>
<reference evidence="8 9" key="1">
    <citation type="journal article" date="2004" name="Science">
        <title>The genome of the diatom Thalassiosira pseudonana: ecology, evolution, and metabolism.</title>
        <authorList>
            <person name="Armbrust E.V."/>
            <person name="Berges J.A."/>
            <person name="Bowler C."/>
            <person name="Green B.R."/>
            <person name="Martinez D."/>
            <person name="Putnam N.H."/>
            <person name="Zhou S."/>
            <person name="Allen A.E."/>
            <person name="Apt K.E."/>
            <person name="Bechner M."/>
            <person name="Brzezinski M.A."/>
            <person name="Chaal B.K."/>
            <person name="Chiovitti A."/>
            <person name="Davis A.K."/>
            <person name="Demarest M.S."/>
            <person name="Detter J.C."/>
            <person name="Glavina T."/>
            <person name="Goodstein D."/>
            <person name="Hadi M.Z."/>
            <person name="Hellsten U."/>
            <person name="Hildebrand M."/>
            <person name="Jenkins B.D."/>
            <person name="Jurka J."/>
            <person name="Kapitonov V.V."/>
            <person name="Kroger N."/>
            <person name="Lau W.W."/>
            <person name="Lane T.W."/>
            <person name="Larimer F.W."/>
            <person name="Lippmeier J.C."/>
            <person name="Lucas S."/>
            <person name="Medina M."/>
            <person name="Montsant A."/>
            <person name="Obornik M."/>
            <person name="Parker M.S."/>
            <person name="Palenik B."/>
            <person name="Pazour G.J."/>
            <person name="Richardson P.M."/>
            <person name="Rynearson T.A."/>
            <person name="Saito M.A."/>
            <person name="Schwartz D.C."/>
            <person name="Thamatrakoln K."/>
            <person name="Valentin K."/>
            <person name="Vardi A."/>
            <person name="Wilkerson F.P."/>
            <person name="Rokhsar D.S."/>
        </authorList>
    </citation>
    <scope>NUCLEOTIDE SEQUENCE [LARGE SCALE GENOMIC DNA]</scope>
    <source>
        <strain evidence="8 9">CCMP1335</strain>
    </source>
</reference>
<dbReference type="eggNOG" id="KOG2429">
    <property type="taxonomic scope" value="Eukaryota"/>
</dbReference>
<dbReference type="InterPro" id="IPR044674">
    <property type="entry name" value="EDEM1/2/3"/>
</dbReference>
<evidence type="ECO:0000313" key="8">
    <source>
        <dbReference type="EMBL" id="EED96557.1"/>
    </source>
</evidence>
<comment type="cofactor">
    <cofactor evidence="6">
        <name>Ca(2+)</name>
        <dbReference type="ChEBI" id="CHEBI:29108"/>
    </cofactor>
</comment>
<dbReference type="STRING" id="35128.B8BRK5"/>
<dbReference type="GO" id="GO:0004571">
    <property type="term" value="F:mannosyl-oligosaccharide 1,2-alpha-mannosidase activity"/>
    <property type="evidence" value="ECO:0007669"/>
    <property type="project" value="InterPro"/>
</dbReference>
<dbReference type="GeneID" id="7445518"/>
<reference evidence="8 9" key="2">
    <citation type="journal article" date="2008" name="Nature">
        <title>The Phaeodactylum genome reveals the evolutionary history of diatom genomes.</title>
        <authorList>
            <person name="Bowler C."/>
            <person name="Allen A.E."/>
            <person name="Badger J.H."/>
            <person name="Grimwood J."/>
            <person name="Jabbari K."/>
            <person name="Kuo A."/>
            <person name="Maheswari U."/>
            <person name="Martens C."/>
            <person name="Maumus F."/>
            <person name="Otillar R.P."/>
            <person name="Rayko E."/>
            <person name="Salamov A."/>
            <person name="Vandepoele K."/>
            <person name="Beszteri B."/>
            <person name="Gruber A."/>
            <person name="Heijde M."/>
            <person name="Katinka M."/>
            <person name="Mock T."/>
            <person name="Valentin K."/>
            <person name="Verret F."/>
            <person name="Berges J.A."/>
            <person name="Brownlee C."/>
            <person name="Cadoret J.P."/>
            <person name="Chiovitti A."/>
            <person name="Choi C.J."/>
            <person name="Coesel S."/>
            <person name="De Martino A."/>
            <person name="Detter J.C."/>
            <person name="Durkin C."/>
            <person name="Falciatore A."/>
            <person name="Fournet J."/>
            <person name="Haruta M."/>
            <person name="Huysman M.J."/>
            <person name="Jenkins B.D."/>
            <person name="Jiroutova K."/>
            <person name="Jorgensen R.E."/>
            <person name="Joubert Y."/>
            <person name="Kaplan A."/>
            <person name="Kroger N."/>
            <person name="Kroth P.G."/>
            <person name="La Roche J."/>
            <person name="Lindquist E."/>
            <person name="Lommer M."/>
            <person name="Martin-Jezequel V."/>
            <person name="Lopez P.J."/>
            <person name="Lucas S."/>
            <person name="Mangogna M."/>
            <person name="McGinnis K."/>
            <person name="Medlin L.K."/>
            <person name="Montsant A."/>
            <person name="Oudot-Le Secq M.P."/>
            <person name="Napoli C."/>
            <person name="Obornik M."/>
            <person name="Parker M.S."/>
            <person name="Petit J.L."/>
            <person name="Porcel B.M."/>
            <person name="Poulsen N."/>
            <person name="Robison M."/>
            <person name="Rychlewski L."/>
            <person name="Rynearson T.A."/>
            <person name="Schmutz J."/>
            <person name="Shapiro H."/>
            <person name="Siaut M."/>
            <person name="Stanley M."/>
            <person name="Sussman M.R."/>
            <person name="Taylor A.R."/>
            <person name="Vardi A."/>
            <person name="von Dassow P."/>
            <person name="Vyverman W."/>
            <person name="Willis A."/>
            <person name="Wyrwicz L.S."/>
            <person name="Rokhsar D.S."/>
            <person name="Weissenbach J."/>
            <person name="Armbrust E.V."/>
            <person name="Green B.R."/>
            <person name="Van de Peer Y."/>
            <person name="Grigoriev I.V."/>
        </authorList>
    </citation>
    <scope>NUCLEOTIDE SEQUENCE [LARGE SCALE GENOMIC DNA]</scope>
    <source>
        <strain evidence="8 9">CCMP1335</strain>
    </source>
</reference>
<dbReference type="InterPro" id="IPR036026">
    <property type="entry name" value="Seven-hairpin_glycosidases"/>
</dbReference>
<keyword evidence="4" id="KW-0325">Glycoprotein</keyword>
<feature type="active site" evidence="5">
    <location>
        <position position="355"/>
    </location>
</feature>
<dbReference type="GO" id="GO:0004559">
    <property type="term" value="F:alpha-mannosidase activity"/>
    <property type="evidence" value="ECO:0000318"/>
    <property type="project" value="GO_Central"/>
</dbReference>
<proteinExistence type="inferred from homology"/>
<accession>B8BRK5</accession>
<comment type="subcellular location">
    <subcellularLocation>
        <location evidence="1">Endoplasmic reticulum</location>
    </subcellularLocation>
</comment>
<dbReference type="Pfam" id="PF01532">
    <property type="entry name" value="Glyco_hydro_47"/>
    <property type="match status" value="1"/>
</dbReference>
<evidence type="ECO:0000256" key="1">
    <source>
        <dbReference type="ARBA" id="ARBA00004240"/>
    </source>
</evidence>
<dbReference type="GO" id="GO:0030968">
    <property type="term" value="P:endoplasmic reticulum unfolded protein response"/>
    <property type="evidence" value="ECO:0000318"/>
    <property type="project" value="GO_Central"/>
</dbReference>
<feature type="binding site" evidence="6">
    <location>
        <position position="440"/>
    </location>
    <ligand>
        <name>Ca(2+)</name>
        <dbReference type="ChEBI" id="CHEBI:29108"/>
    </ligand>
</feature>
<dbReference type="Proteomes" id="UP000001449">
    <property type="component" value="Chromosome 1"/>
</dbReference>
<name>B8BRK5_THAPS</name>
<dbReference type="GO" id="GO:0005509">
    <property type="term" value="F:calcium ion binding"/>
    <property type="evidence" value="ECO:0007669"/>
    <property type="project" value="InterPro"/>
</dbReference>
<evidence type="ECO:0000256" key="4">
    <source>
        <dbReference type="ARBA" id="ARBA00023180"/>
    </source>
</evidence>
<dbReference type="GO" id="GO:1904380">
    <property type="term" value="P:endoplasmic reticulum mannose trimming"/>
    <property type="evidence" value="ECO:0007669"/>
    <property type="project" value="InterPro"/>
</dbReference>
<dbReference type="PANTHER" id="PTHR45679:SF6">
    <property type="entry name" value="ER DEGRADATION-ENHANCING ALPHA-MANNOSIDASE-LIKE PROTEIN 2"/>
    <property type="match status" value="1"/>
</dbReference>
<dbReference type="GO" id="GO:0097466">
    <property type="term" value="P:ubiquitin-dependent glycoprotein ERAD pathway"/>
    <property type="evidence" value="ECO:0000318"/>
    <property type="project" value="GO_Central"/>
</dbReference>
<dbReference type="PaxDb" id="35128-Thaps30950"/>
<dbReference type="PRINTS" id="PR00747">
    <property type="entry name" value="GLYHDRLASE47"/>
</dbReference>
<feature type="active site" description="Proton donor" evidence="5">
    <location>
        <position position="95"/>
    </location>
</feature>
<dbReference type="AlphaFoldDB" id="B8BRK5"/>
<dbReference type="EC" id="3.2.1.-" evidence="7"/>
<evidence type="ECO:0000256" key="3">
    <source>
        <dbReference type="ARBA" id="ARBA00022824"/>
    </source>
</evidence>
<dbReference type="GO" id="GO:0005975">
    <property type="term" value="P:carbohydrate metabolic process"/>
    <property type="evidence" value="ECO:0007669"/>
    <property type="project" value="InterPro"/>
</dbReference>
<keyword evidence="9" id="KW-1185">Reference proteome</keyword>
<feature type="non-terminal residue" evidence="8">
    <location>
        <position position="1"/>
    </location>
</feature>
<dbReference type="SUPFAM" id="SSF48225">
    <property type="entry name" value="Seven-hairpin glycosidases"/>
    <property type="match status" value="1"/>
</dbReference>